<reference evidence="2 3" key="1">
    <citation type="submission" date="2013-07" db="EMBL/GenBank/DDBJ databases">
        <title>Comparative Genomic and Metabolomic Analysis of Twelve Strains of Pseudoalteromonas luteoviolacea.</title>
        <authorList>
            <person name="Vynne N.G."/>
            <person name="Mansson M."/>
            <person name="Gram L."/>
        </authorList>
    </citation>
    <scope>NUCLEOTIDE SEQUENCE [LARGE SCALE GENOMIC DNA]</scope>
    <source>
        <strain evidence="2 3">NCIMB 1942</strain>
    </source>
</reference>
<dbReference type="Proteomes" id="UP000076587">
    <property type="component" value="Unassembled WGS sequence"/>
</dbReference>
<dbReference type="EMBL" id="AUXT01000164">
    <property type="protein sequence ID" value="KZN46713.1"/>
    <property type="molecule type" value="Genomic_DNA"/>
</dbReference>
<organism evidence="2 3">
    <name type="scientific">Pseudoalteromonas luteoviolacea NCIMB 1942</name>
    <dbReference type="NCBI Taxonomy" id="1365253"/>
    <lineage>
        <taxon>Bacteria</taxon>
        <taxon>Pseudomonadati</taxon>
        <taxon>Pseudomonadota</taxon>
        <taxon>Gammaproteobacteria</taxon>
        <taxon>Alteromonadales</taxon>
        <taxon>Pseudoalteromonadaceae</taxon>
        <taxon>Pseudoalteromonas</taxon>
    </lineage>
</organism>
<sequence>MSSISNTIEYFKDDFSKGLFPLDTNKIVITNNANAISDYVYQQVLNSSSTKEHFLPQARCHAAKHGLHLRRTFKLDPVAEFYIYDLVYRNKSSFRKDFSENRLSFGHRFQDGKPIPLSTAYRKFKRAVSKANSEFEYGLKLDIASYFNSIYHHDLVKWFDNGRDQSDVEGIGQFLREINSGRSVDCLPQGIHPCKVIGAEFLKFIDNSRLLKSELTLRFMDDIYIFSDAEKMIQHDFLLIQHLAGEKGLSFNNSKTKQGKVALSDVDEQIEEVRKQLLHVRTELVETYNGEEEVEIEEELTLAPEQEEYLYSLLHTPDLEEMDAELILTFMSEKGEDVLEYLTVFFEKFPNLSKKVFYFCKNIDDKSGLAQVMESHLDNSEVVTEEQLFWFGKIAEEHLSETPEIGSILIKLLEHNYASDISKSKVLESAEQRFGLPDIREQYLRLGRADWLAWSSAVGTRGMSRNNRNHLLKYFSNVSQMNFLVASSVRELP</sequence>
<dbReference type="RefSeq" id="WP_063377420.1">
    <property type="nucleotide sequence ID" value="NZ_AUXT01000164.1"/>
</dbReference>
<proteinExistence type="predicted"/>
<comment type="caution">
    <text evidence="2">The sequence shown here is derived from an EMBL/GenBank/DDBJ whole genome shotgun (WGS) entry which is preliminary data.</text>
</comment>
<dbReference type="AlphaFoldDB" id="A0A162AAJ6"/>
<dbReference type="Pfam" id="PF00078">
    <property type="entry name" value="RVT_1"/>
    <property type="match status" value="1"/>
</dbReference>
<gene>
    <name evidence="2" type="ORF">N482_11595</name>
</gene>
<evidence type="ECO:0000313" key="2">
    <source>
        <dbReference type="EMBL" id="KZN46713.1"/>
    </source>
</evidence>
<dbReference type="PATRIC" id="fig|1365253.3.peg.2835"/>
<dbReference type="NCBIfam" id="NF041750">
    <property type="entry name" value="Drt5"/>
    <property type="match status" value="1"/>
</dbReference>
<dbReference type="OrthoDB" id="8068221at2"/>
<name>A0A162AAJ6_9GAMM</name>
<accession>A0A162AAJ6</accession>
<feature type="domain" description="Reverse transcriptase" evidence="1">
    <location>
        <begin position="1"/>
        <end position="282"/>
    </location>
</feature>
<protein>
    <recommendedName>
        <fullName evidence="1">Reverse transcriptase domain-containing protein</fullName>
    </recommendedName>
</protein>
<evidence type="ECO:0000313" key="3">
    <source>
        <dbReference type="Proteomes" id="UP000076587"/>
    </source>
</evidence>
<dbReference type="PROSITE" id="PS50878">
    <property type="entry name" value="RT_POL"/>
    <property type="match status" value="1"/>
</dbReference>
<evidence type="ECO:0000259" key="1">
    <source>
        <dbReference type="PROSITE" id="PS50878"/>
    </source>
</evidence>
<dbReference type="InterPro" id="IPR000477">
    <property type="entry name" value="RT_dom"/>
</dbReference>